<dbReference type="InterPro" id="IPR040320">
    <property type="entry name" value="At4g37920-like"/>
</dbReference>
<comment type="caution">
    <text evidence="2">The sequence shown here is derived from an EMBL/GenBank/DDBJ whole genome shotgun (WGS) entry which is preliminary data.</text>
</comment>
<dbReference type="AlphaFoldDB" id="A0A6A0A2Y6"/>
<feature type="region of interest" description="Disordered" evidence="1">
    <location>
        <begin position="160"/>
        <end position="199"/>
    </location>
</feature>
<organism evidence="2 3">
    <name type="scientific">Haematococcus lacustris</name>
    <name type="common">Green alga</name>
    <name type="synonym">Haematococcus pluvialis</name>
    <dbReference type="NCBI Taxonomy" id="44745"/>
    <lineage>
        <taxon>Eukaryota</taxon>
        <taxon>Viridiplantae</taxon>
        <taxon>Chlorophyta</taxon>
        <taxon>core chlorophytes</taxon>
        <taxon>Chlorophyceae</taxon>
        <taxon>CS clade</taxon>
        <taxon>Chlamydomonadales</taxon>
        <taxon>Haematococcaceae</taxon>
        <taxon>Haematococcus</taxon>
    </lineage>
</organism>
<evidence type="ECO:0000256" key="1">
    <source>
        <dbReference type="SAM" id="MobiDB-lite"/>
    </source>
</evidence>
<accession>A0A6A0A2Y6</accession>
<gene>
    <name evidence="2" type="ORF">HaLaN_25676</name>
</gene>
<name>A0A6A0A2Y6_HAELA</name>
<dbReference type="PANTHER" id="PTHR31755:SF3">
    <property type="entry name" value="EXOCYST COMPLEX COMPONENT SEC6"/>
    <property type="match status" value="1"/>
</dbReference>
<proteinExistence type="predicted"/>
<evidence type="ECO:0000313" key="3">
    <source>
        <dbReference type="Proteomes" id="UP000485058"/>
    </source>
</evidence>
<evidence type="ECO:0000313" key="2">
    <source>
        <dbReference type="EMBL" id="GFH27369.1"/>
    </source>
</evidence>
<sequence>MCCQVTEELNRYNTVLSKFATADPEEWPPLVTVYRGDLQRPFFEHVQCLMVVAKEDPEALEKLVAMNTRLVALCTNHDSVEKDTEKMAAAAEVYKDLLSSINSVEDIDKKMEELGKQGKIDPAFLQISAKAYGAARDTNMSLDEVSCPHVRGGRCGAGQQAQHCSVDRPSRGTEGAGPVPSGQLLSSESGGRAVGQHAG</sequence>
<protein>
    <submittedName>
        <fullName evidence="2">Uncharacterized protein</fullName>
    </submittedName>
</protein>
<dbReference type="EMBL" id="BLLF01003448">
    <property type="protein sequence ID" value="GFH27369.1"/>
    <property type="molecule type" value="Genomic_DNA"/>
</dbReference>
<reference evidence="2 3" key="1">
    <citation type="submission" date="2020-02" db="EMBL/GenBank/DDBJ databases">
        <title>Draft genome sequence of Haematococcus lacustris strain NIES-144.</title>
        <authorList>
            <person name="Morimoto D."/>
            <person name="Nakagawa S."/>
            <person name="Yoshida T."/>
            <person name="Sawayama S."/>
        </authorList>
    </citation>
    <scope>NUCLEOTIDE SEQUENCE [LARGE SCALE GENOMIC DNA]</scope>
    <source>
        <strain evidence="2 3">NIES-144</strain>
    </source>
</reference>
<dbReference type="PANTHER" id="PTHR31755">
    <property type="entry name" value="FOLATE RECEPTOR-LIKE"/>
    <property type="match status" value="1"/>
</dbReference>
<keyword evidence="3" id="KW-1185">Reference proteome</keyword>
<dbReference type="Proteomes" id="UP000485058">
    <property type="component" value="Unassembled WGS sequence"/>
</dbReference>